<dbReference type="EMBL" id="RCHS01002278">
    <property type="protein sequence ID" value="RMX48398.1"/>
    <property type="molecule type" value="Genomic_DNA"/>
</dbReference>
<protein>
    <submittedName>
        <fullName evidence="3">Uncharacterized protein</fullName>
    </submittedName>
</protein>
<name>A0A3M6U4J4_POCDA</name>
<dbReference type="Proteomes" id="UP000275408">
    <property type="component" value="Unassembled WGS sequence"/>
</dbReference>
<evidence type="ECO:0000256" key="2">
    <source>
        <dbReference type="SAM" id="MobiDB-lite"/>
    </source>
</evidence>
<reference evidence="3 4" key="1">
    <citation type="journal article" date="2018" name="Sci. Rep.">
        <title>Comparative analysis of the Pocillopora damicornis genome highlights role of immune system in coral evolution.</title>
        <authorList>
            <person name="Cunning R."/>
            <person name="Bay R.A."/>
            <person name="Gillette P."/>
            <person name="Baker A.C."/>
            <person name="Traylor-Knowles N."/>
        </authorList>
    </citation>
    <scope>NUCLEOTIDE SEQUENCE [LARGE SCALE GENOMIC DNA]</scope>
    <source>
        <strain evidence="3">RSMAS</strain>
        <tissue evidence="3">Whole animal</tissue>
    </source>
</reference>
<dbReference type="OrthoDB" id="5974066at2759"/>
<organism evidence="3 4">
    <name type="scientific">Pocillopora damicornis</name>
    <name type="common">Cauliflower coral</name>
    <name type="synonym">Millepora damicornis</name>
    <dbReference type="NCBI Taxonomy" id="46731"/>
    <lineage>
        <taxon>Eukaryota</taxon>
        <taxon>Metazoa</taxon>
        <taxon>Cnidaria</taxon>
        <taxon>Anthozoa</taxon>
        <taxon>Hexacorallia</taxon>
        <taxon>Scleractinia</taxon>
        <taxon>Astrocoeniina</taxon>
        <taxon>Pocilloporidae</taxon>
        <taxon>Pocillopora</taxon>
    </lineage>
</organism>
<gene>
    <name evidence="3" type="ORF">pdam_00010997</name>
</gene>
<evidence type="ECO:0000313" key="4">
    <source>
        <dbReference type="Proteomes" id="UP000275408"/>
    </source>
</evidence>
<sequence length="801" mass="92537">MSSQKYKVKSAEQFAEEFKGKVAAFSRTLQGLEDRAKKCESLKSLEKGSTKTIAYEDGDKKYMLDWQPYLNDCKRRLSRSLEKLKEIQNHRKQRKISFIGSIKEALPSWSKKKNPKHLLLYQLINDTEDYQNLLTDIVNQIKPADDLTSLVNKIFQERDSNQNDEITKELEGITIRWNSLCQNVINKSGSLESVGLEVDREYKKLNNWYEKYDTLNTWLHLNEKVLDEKSPGSTSAIIKEHLEKNQEQLKNVKDRKPNLEEVALEADSLLESSRLDMGDAERVERYKEELNTRYTTLIDRLMGTQNRLHNSMHELRNVPKETVEKTETAIVEASLEPNYKPPPKIISPFHKEDETKSNEQRVKDSMAAVKKTIAQEDRWILKTRTEGGKERIHEETTKAFDSSLDLCSKALNELDEESLQKFSAAGSNIKEVREQLDEIQDLERKMSKEDASFRSVKETFEATEGKTLMKQEARDRLQRKVSDLNSRWEEMWRSHDVNKDRLVQAILIMGGEWMGRVNENLDDLEEDIKSIEIKDGDWQSLGDSEQKHKEIMDKIGSYEISVGGAVDVAREVQRRDLVTEETGETITHETEELEDRLERLKAEADEKKKRIADSLRKIEHSTAVQEIMVPSSVSVAHSAPDQINGDSDEGFVEPKRHLFQRKVTYESIITKKMKELKKESKAMNAWMDETEKLVGSLRIDMDPKKASRVQQKIDARLGEVSEKQSKVNRVIQLSKEIENETIDPTVNEPFVKEAKALEERWAKNKDLLENHGERDAASKASSGSCCILFLKKRLLPVWSYN</sequence>
<dbReference type="Pfam" id="PF00435">
    <property type="entry name" value="Spectrin"/>
    <property type="match status" value="1"/>
</dbReference>
<evidence type="ECO:0000256" key="1">
    <source>
        <dbReference type="SAM" id="Coils"/>
    </source>
</evidence>
<comment type="caution">
    <text evidence="3">The sequence shown here is derived from an EMBL/GenBank/DDBJ whole genome shotgun (WGS) entry which is preliminary data.</text>
</comment>
<feature type="region of interest" description="Disordered" evidence="2">
    <location>
        <begin position="337"/>
        <end position="362"/>
    </location>
</feature>
<dbReference type="AlphaFoldDB" id="A0A3M6U4J4"/>
<dbReference type="SUPFAM" id="SSF46966">
    <property type="entry name" value="Spectrin repeat"/>
    <property type="match status" value="4"/>
</dbReference>
<keyword evidence="1" id="KW-0175">Coiled coil</keyword>
<proteinExistence type="predicted"/>
<keyword evidence="4" id="KW-1185">Reference proteome</keyword>
<feature type="coiled-coil region" evidence="1">
    <location>
        <begin position="583"/>
        <end position="617"/>
    </location>
</feature>
<dbReference type="InterPro" id="IPR018159">
    <property type="entry name" value="Spectrin/alpha-actinin"/>
</dbReference>
<accession>A0A3M6U4J4</accession>
<dbReference type="SMART" id="SM00150">
    <property type="entry name" value="SPEC"/>
    <property type="match status" value="4"/>
</dbReference>
<dbReference type="InterPro" id="IPR002017">
    <property type="entry name" value="Spectrin_repeat"/>
</dbReference>
<dbReference type="Gene3D" id="1.20.58.60">
    <property type="match status" value="4"/>
</dbReference>
<evidence type="ECO:0000313" key="3">
    <source>
        <dbReference type="EMBL" id="RMX48398.1"/>
    </source>
</evidence>
<feature type="compositionally biased region" description="Basic and acidic residues" evidence="2">
    <location>
        <begin position="349"/>
        <end position="362"/>
    </location>
</feature>